<keyword evidence="1" id="KW-0800">Toxin</keyword>
<feature type="signal peptide" evidence="4">
    <location>
        <begin position="1"/>
        <end position="20"/>
    </location>
</feature>
<reference evidence="5" key="2">
    <citation type="submission" date="2020-05" db="UniProtKB">
        <authorList>
            <consortium name="EnsemblMetazoa"/>
        </authorList>
    </citation>
    <scope>IDENTIFICATION</scope>
    <source>
        <strain evidence="5">WRAIR2</strain>
    </source>
</reference>
<accession>A0A182N8S8</accession>
<dbReference type="VEuPathDB" id="VectorBase:ADIR004052"/>
<dbReference type="EnsemblMetazoa" id="ADIR004052-RA">
    <property type="protein sequence ID" value="ADIR004052-PA"/>
    <property type="gene ID" value="ADIR004052"/>
</dbReference>
<evidence type="ECO:0000313" key="6">
    <source>
        <dbReference type="Proteomes" id="UP000075884"/>
    </source>
</evidence>
<dbReference type="GO" id="GO:0005886">
    <property type="term" value="C:plasma membrane"/>
    <property type="evidence" value="ECO:0007669"/>
    <property type="project" value="TreeGrafter"/>
</dbReference>
<dbReference type="FunFam" id="1.10.246.130:FF:000001">
    <property type="entry name" value="Gamma-glutamyltransferase 5 isoform 1"/>
    <property type="match status" value="1"/>
</dbReference>
<feature type="binding site" evidence="3">
    <location>
        <position position="412"/>
    </location>
    <ligand>
        <name>L-glutamate</name>
        <dbReference type="ChEBI" id="CHEBI:29985"/>
    </ligand>
</feature>
<feature type="active site" description="Nucleophile" evidence="2">
    <location>
        <position position="370"/>
    </location>
</feature>
<sequence length="570" mass="61749">MKHGRLVVLVCCLAWQTVRSHSRHGERVAAVTSNAAECAEIGMSMLDQGGSAADAAIATLLCEGVSIPQSMGIGGGFVLTIYNRASGVVESLDSREVAPAAATKNMYVGKGKASIEGGLSIAVPAELKGYWELHQKYGKLPWKTLVQPTIELCQKGSYVTQYLEKILTSRKSQLLAYPALAALFINPRTNDTWKTGDRIKRPVLAESFKVIAAEGADALYSKNGSLLPKLMKDLKAVGSILTEDDFYNYRPEWVKPARTALRNNYNVHSMPLPGSGSILSYMLSILDGYKDLSVSDPLTWHRVVESFKHGYGLRTKVGDPRFVSTVSTVLQKMKNKNYIAYVRDMIVSNMTFDSYDYYGADFAGVNDQGTAHISVLAPNGDAVAVTSTINYLFGSLIVSPATGIILNDEMDDFSTPGVINAYGLSPSPANFIVPGKRPLSSMSPTIITDREGDVRMVVGGAGGSRITTATSLLILRHLYFKQTLCEAINAPRIHHQLAPMQVEYEKGFDADVVDELAARGHKVVESKADFGFAALTAIAKQGSAVQAAYDKRRSGSVSVRPHRAGVENCY</sequence>
<proteinExistence type="predicted"/>
<dbReference type="Proteomes" id="UP000075884">
    <property type="component" value="Unassembled WGS sequence"/>
</dbReference>
<evidence type="ECO:0000256" key="2">
    <source>
        <dbReference type="PIRSR" id="PIRSR600101-1"/>
    </source>
</evidence>
<feature type="binding site" evidence="3">
    <location>
        <begin position="388"/>
        <end position="390"/>
    </location>
    <ligand>
        <name>L-glutamate</name>
        <dbReference type="ChEBI" id="CHEBI:29985"/>
    </ligand>
</feature>
<evidence type="ECO:0008006" key="7">
    <source>
        <dbReference type="Google" id="ProtNLM"/>
    </source>
</evidence>
<dbReference type="PANTHER" id="PTHR11686">
    <property type="entry name" value="GAMMA GLUTAMYL TRANSPEPTIDASE"/>
    <property type="match status" value="1"/>
</dbReference>
<dbReference type="PRINTS" id="PR01210">
    <property type="entry name" value="GGTRANSPTASE"/>
</dbReference>
<feature type="binding site" evidence="3">
    <location>
        <position position="95"/>
    </location>
    <ligand>
        <name>L-glutamate</name>
        <dbReference type="ChEBI" id="CHEBI:29985"/>
    </ligand>
</feature>
<evidence type="ECO:0000313" key="5">
    <source>
        <dbReference type="EnsemblMetazoa" id="ADIR004052-PA"/>
    </source>
</evidence>
<dbReference type="STRING" id="7168.A0A182N8S8"/>
<feature type="chain" id="PRO_5008129482" description="Gamma-glutamyltransferase" evidence="4">
    <location>
        <begin position="21"/>
        <end position="570"/>
    </location>
</feature>
<dbReference type="SUPFAM" id="SSF56235">
    <property type="entry name" value="N-terminal nucleophile aminohydrolases (Ntn hydrolases)"/>
    <property type="match status" value="1"/>
</dbReference>
<dbReference type="AlphaFoldDB" id="A0A182N8S8"/>
<dbReference type="InterPro" id="IPR000101">
    <property type="entry name" value="GGT_peptidase"/>
</dbReference>
<name>A0A182N8S8_9DIPT</name>
<dbReference type="Pfam" id="PF01019">
    <property type="entry name" value="G_glu_transpept"/>
    <property type="match status" value="1"/>
</dbReference>
<dbReference type="InterPro" id="IPR043138">
    <property type="entry name" value="GGT_lsub"/>
</dbReference>
<evidence type="ECO:0000256" key="3">
    <source>
        <dbReference type="PIRSR" id="PIRSR600101-2"/>
    </source>
</evidence>
<dbReference type="GO" id="GO:0036374">
    <property type="term" value="F:glutathione hydrolase activity"/>
    <property type="evidence" value="ECO:0007669"/>
    <property type="project" value="InterPro"/>
</dbReference>
<dbReference type="GO" id="GO:0006751">
    <property type="term" value="P:glutathione catabolic process"/>
    <property type="evidence" value="ECO:0007669"/>
    <property type="project" value="InterPro"/>
</dbReference>
<dbReference type="FunFam" id="3.60.20.40:FF:000001">
    <property type="entry name" value="Gamma-glutamyltranspeptidase 1"/>
    <property type="match status" value="1"/>
</dbReference>
<keyword evidence="1" id="KW-1199">Hemostasis impairing toxin</keyword>
<organism evidence="5 6">
    <name type="scientific">Anopheles dirus</name>
    <dbReference type="NCBI Taxonomy" id="7168"/>
    <lineage>
        <taxon>Eukaryota</taxon>
        <taxon>Metazoa</taxon>
        <taxon>Ecdysozoa</taxon>
        <taxon>Arthropoda</taxon>
        <taxon>Hexapoda</taxon>
        <taxon>Insecta</taxon>
        <taxon>Pterygota</taxon>
        <taxon>Neoptera</taxon>
        <taxon>Endopterygota</taxon>
        <taxon>Diptera</taxon>
        <taxon>Nematocera</taxon>
        <taxon>Culicoidea</taxon>
        <taxon>Culicidae</taxon>
        <taxon>Anophelinae</taxon>
        <taxon>Anopheles</taxon>
    </lineage>
</organism>
<evidence type="ECO:0000256" key="1">
    <source>
        <dbReference type="ARBA" id="ARBA00084097"/>
    </source>
</evidence>
<feature type="binding site" evidence="3">
    <location>
        <position position="463"/>
    </location>
    <ligand>
        <name>L-glutamate</name>
        <dbReference type="ChEBI" id="CHEBI:29985"/>
    </ligand>
</feature>
<keyword evidence="4" id="KW-0732">Signal</keyword>
<evidence type="ECO:0000256" key="4">
    <source>
        <dbReference type="SAM" id="SignalP"/>
    </source>
</evidence>
<protein>
    <recommendedName>
        <fullName evidence="7">Gamma-glutamyltransferase</fullName>
    </recommendedName>
</protein>
<dbReference type="NCBIfam" id="TIGR00066">
    <property type="entry name" value="g_glut_trans"/>
    <property type="match status" value="1"/>
</dbReference>
<keyword evidence="6" id="KW-1185">Reference proteome</keyword>
<dbReference type="Gene3D" id="1.10.246.130">
    <property type="match status" value="1"/>
</dbReference>
<reference evidence="6" key="1">
    <citation type="submission" date="2013-03" db="EMBL/GenBank/DDBJ databases">
        <title>The Genome Sequence of Anopheles dirus WRAIR2.</title>
        <authorList>
            <consortium name="The Broad Institute Genomics Platform"/>
            <person name="Neafsey D.E."/>
            <person name="Walton C."/>
            <person name="Walker B."/>
            <person name="Young S.K."/>
            <person name="Zeng Q."/>
            <person name="Gargeya S."/>
            <person name="Fitzgerald M."/>
            <person name="Haas B."/>
            <person name="Abouelleil A."/>
            <person name="Allen A.W."/>
            <person name="Alvarado L."/>
            <person name="Arachchi H.M."/>
            <person name="Berlin A.M."/>
            <person name="Chapman S.B."/>
            <person name="Gainer-Dewar J."/>
            <person name="Goldberg J."/>
            <person name="Griggs A."/>
            <person name="Gujja S."/>
            <person name="Hansen M."/>
            <person name="Howarth C."/>
            <person name="Imamovic A."/>
            <person name="Ireland A."/>
            <person name="Larimer J."/>
            <person name="McCowan C."/>
            <person name="Murphy C."/>
            <person name="Pearson M."/>
            <person name="Poon T.W."/>
            <person name="Priest M."/>
            <person name="Roberts A."/>
            <person name="Saif S."/>
            <person name="Shea T."/>
            <person name="Sisk P."/>
            <person name="Sykes S."/>
            <person name="Wortman J."/>
            <person name="Nusbaum C."/>
            <person name="Birren B."/>
        </authorList>
    </citation>
    <scope>NUCLEOTIDE SEQUENCE [LARGE SCALE GENOMIC DNA]</scope>
    <source>
        <strain evidence="6">WRAIR2</strain>
    </source>
</reference>
<feature type="binding site" evidence="3">
    <location>
        <begin position="440"/>
        <end position="441"/>
    </location>
    <ligand>
        <name>L-glutamate</name>
        <dbReference type="ChEBI" id="CHEBI:29985"/>
    </ligand>
</feature>
<dbReference type="InterPro" id="IPR029055">
    <property type="entry name" value="Ntn_hydrolases_N"/>
</dbReference>
<dbReference type="InterPro" id="IPR043137">
    <property type="entry name" value="GGT_ssub_C"/>
</dbReference>
<dbReference type="Gene3D" id="3.60.20.40">
    <property type="match status" value="1"/>
</dbReference>
<dbReference type="PANTHER" id="PTHR11686:SF72">
    <property type="entry name" value="GAMMA-GLUTAMYL TRANSPEPTIDASE, ISOFORM A"/>
    <property type="match status" value="1"/>
</dbReference>
<keyword evidence="1" id="KW-1202">Platelet aggregation activating toxin</keyword>